<feature type="transmembrane region" description="Helical" evidence="2">
    <location>
        <begin position="135"/>
        <end position="152"/>
    </location>
</feature>
<dbReference type="Proteomes" id="UP000243342">
    <property type="component" value="Unassembled WGS sequence"/>
</dbReference>
<feature type="compositionally biased region" description="Low complexity" evidence="1">
    <location>
        <begin position="194"/>
        <end position="205"/>
    </location>
</feature>
<name>A0A1J7C529_9ACTN</name>
<protein>
    <submittedName>
        <fullName evidence="3">Uncharacterized protein</fullName>
    </submittedName>
</protein>
<feature type="compositionally biased region" description="Low complexity" evidence="1">
    <location>
        <begin position="213"/>
        <end position="224"/>
    </location>
</feature>
<feature type="compositionally biased region" description="Low complexity" evidence="1">
    <location>
        <begin position="236"/>
        <end position="248"/>
    </location>
</feature>
<feature type="transmembrane region" description="Helical" evidence="2">
    <location>
        <begin position="6"/>
        <end position="24"/>
    </location>
</feature>
<keyword evidence="2" id="KW-1133">Transmembrane helix</keyword>
<feature type="compositionally biased region" description="Basic and acidic residues" evidence="1">
    <location>
        <begin position="226"/>
        <end position="235"/>
    </location>
</feature>
<evidence type="ECO:0000256" key="1">
    <source>
        <dbReference type="SAM" id="MobiDB-lite"/>
    </source>
</evidence>
<feature type="region of interest" description="Disordered" evidence="1">
    <location>
        <begin position="271"/>
        <end position="345"/>
    </location>
</feature>
<dbReference type="RefSeq" id="WP_071657348.1">
    <property type="nucleotide sequence ID" value="NZ_MLCF01000081.1"/>
</dbReference>
<evidence type="ECO:0000313" key="4">
    <source>
        <dbReference type="Proteomes" id="UP000243342"/>
    </source>
</evidence>
<evidence type="ECO:0000313" key="3">
    <source>
        <dbReference type="EMBL" id="OIV36660.1"/>
    </source>
</evidence>
<dbReference type="STRING" id="1428644.BIV57_14895"/>
<dbReference type="OrthoDB" id="3218604at2"/>
<keyword evidence="2" id="KW-0472">Membrane</keyword>
<dbReference type="EMBL" id="MLCF01000081">
    <property type="protein sequence ID" value="OIV36660.1"/>
    <property type="molecule type" value="Genomic_DNA"/>
</dbReference>
<feature type="compositionally biased region" description="Basic and acidic residues" evidence="1">
    <location>
        <begin position="336"/>
        <end position="345"/>
    </location>
</feature>
<sequence>MSSSGLIYAVIVGAWAAYLVPMWLRRQDELNEARPTERFTTAIRLLAGRSGLERRAKRTGSTPTSTSAGRPEEKDERPTAPAEAEEPVAAEAPEKAAPKSSMSSKPSAQPASGASRKGAPVSASRARVLARRRRVVSLLFLLFTAGAVATVVGGLSLLWAPAVPGLLLSAYIVHLRRQEARRYRERLRRRAAARRAAASRSSAAPEPREAAEPAEAVAEAQEAAPEPERHPEERPAAAPRTASAESPSGSWSPVPLPLPTYVTAPVAPRATERLDLTAPDTFSAARGPAEPEAEAERDAQREQQAAAPRRRPSPRANPRHPSGYQNPYAPPAYDPAEDRPRAANE</sequence>
<feature type="region of interest" description="Disordered" evidence="1">
    <location>
        <begin position="194"/>
        <end position="256"/>
    </location>
</feature>
<feature type="transmembrane region" description="Helical" evidence="2">
    <location>
        <begin position="158"/>
        <end position="176"/>
    </location>
</feature>
<evidence type="ECO:0000256" key="2">
    <source>
        <dbReference type="SAM" id="Phobius"/>
    </source>
</evidence>
<feature type="compositionally biased region" description="Low complexity" evidence="1">
    <location>
        <begin position="98"/>
        <end position="112"/>
    </location>
</feature>
<keyword evidence="2" id="KW-0812">Transmembrane</keyword>
<comment type="caution">
    <text evidence="3">The sequence shown here is derived from an EMBL/GenBank/DDBJ whole genome shotgun (WGS) entry which is preliminary data.</text>
</comment>
<organism evidence="3 4">
    <name type="scientific">Mangrovactinospora gilvigrisea</name>
    <dbReference type="NCBI Taxonomy" id="1428644"/>
    <lineage>
        <taxon>Bacteria</taxon>
        <taxon>Bacillati</taxon>
        <taxon>Actinomycetota</taxon>
        <taxon>Actinomycetes</taxon>
        <taxon>Kitasatosporales</taxon>
        <taxon>Streptomycetaceae</taxon>
        <taxon>Mangrovactinospora</taxon>
    </lineage>
</organism>
<proteinExistence type="predicted"/>
<keyword evidence="4" id="KW-1185">Reference proteome</keyword>
<feature type="compositionally biased region" description="Polar residues" evidence="1">
    <location>
        <begin position="59"/>
        <end position="68"/>
    </location>
</feature>
<reference evidence="3 4" key="1">
    <citation type="submission" date="2016-10" db="EMBL/GenBank/DDBJ databases">
        <title>Genome sequence of Streptomyces gilvigriseus MUSC 26.</title>
        <authorList>
            <person name="Lee L.-H."/>
            <person name="Ser H.-L."/>
        </authorList>
    </citation>
    <scope>NUCLEOTIDE SEQUENCE [LARGE SCALE GENOMIC DNA]</scope>
    <source>
        <strain evidence="3 4">MUSC 26</strain>
    </source>
</reference>
<gene>
    <name evidence="3" type="ORF">BIV57_14895</name>
</gene>
<feature type="region of interest" description="Disordered" evidence="1">
    <location>
        <begin position="50"/>
        <end position="122"/>
    </location>
</feature>
<accession>A0A1J7C529</accession>
<dbReference type="AlphaFoldDB" id="A0A1J7C529"/>